<keyword evidence="3" id="KW-0472">Membrane</keyword>
<sequence>MAGRAGDWAALDEPGDPITTQPAKVVELAAYYRDMAESMETTAATLAKVGSGDESVGKGEAVDAVRKRAKDVAGSLKQMTGRYRSAGEALSGFAAAVGDESDRSAGTVMGTSWQALQDAIAAKGDLGSAQGLADPVADAKAGGKEPTPEDTADSQKRADRISGAEGAVAAAKRKLQDAREQLSAAGRAAASTMRDGWHDGLHDSGWYKFIHMLIKILTIIGIVLAVFAFLIPGLGIGAILGAISAGMTLIAQAATFAMGEGNVFDLVMAVVGVLTLGLGTAITKVTSTAVSNGIKATKGAMTTKFDKALGTARAEVTARKADLEAVKTSLTAARARKAAATTAAGRNAGRREIVALRNERDTLAQVLHGAKRNLDRTKVESIGTKADFAAKFSDNPNWWNVAKIHKVIANDAKLVKKQFWTEVGTRGGLKDWGERLGGVDFQFTRDRLSDFEKLNRLRSGVTAAPWYHAGANGFMSAWGKGNAIAGLVIGPIGIGADQERPWTEWVAEHKHPVTDLPTVPAAQR</sequence>
<evidence type="ECO:0000256" key="2">
    <source>
        <dbReference type="SAM" id="MobiDB-lite"/>
    </source>
</evidence>
<keyword evidence="3" id="KW-0812">Transmembrane</keyword>
<dbReference type="RefSeq" id="WP_058748769.1">
    <property type="nucleotide sequence ID" value="NZ_LDRC01000010.1"/>
</dbReference>
<feature type="transmembrane region" description="Helical" evidence="3">
    <location>
        <begin position="263"/>
        <end position="282"/>
    </location>
</feature>
<protein>
    <submittedName>
        <fullName evidence="4">Uncharacterized protein</fullName>
    </submittedName>
</protein>
<reference evidence="4 5" key="1">
    <citation type="journal article" date="2016" name="Front. Microbiol.">
        <title>Genomic Resource of Rice Seed Associated Bacteria.</title>
        <authorList>
            <person name="Midha S."/>
            <person name="Bansal K."/>
            <person name="Sharma S."/>
            <person name="Kumar N."/>
            <person name="Patil P.P."/>
            <person name="Chaudhry V."/>
            <person name="Patil P.B."/>
        </authorList>
    </citation>
    <scope>NUCLEOTIDE SEQUENCE [LARGE SCALE GENOMIC DNA]</scope>
    <source>
        <strain evidence="4 5">NS359</strain>
    </source>
</reference>
<name>A0A147DTN9_9MICO</name>
<accession>A0A147DTN9</accession>
<dbReference type="EMBL" id="LDRC01000010">
    <property type="protein sequence ID" value="KTR53778.1"/>
    <property type="molecule type" value="Genomic_DNA"/>
</dbReference>
<comment type="caution">
    <text evidence="4">The sequence shown here is derived from an EMBL/GenBank/DDBJ whole genome shotgun (WGS) entry which is preliminary data.</text>
</comment>
<dbReference type="PATRIC" id="fig|465820.4.peg.64"/>
<keyword evidence="1" id="KW-0175">Coiled coil</keyword>
<feature type="coiled-coil region" evidence="1">
    <location>
        <begin position="161"/>
        <end position="188"/>
    </location>
</feature>
<dbReference type="Proteomes" id="UP000072763">
    <property type="component" value="Unassembled WGS sequence"/>
</dbReference>
<evidence type="ECO:0000256" key="1">
    <source>
        <dbReference type="SAM" id="Coils"/>
    </source>
</evidence>
<feature type="region of interest" description="Disordered" evidence="2">
    <location>
        <begin position="136"/>
        <end position="159"/>
    </location>
</feature>
<proteinExistence type="predicted"/>
<evidence type="ECO:0000313" key="5">
    <source>
        <dbReference type="Proteomes" id="UP000072763"/>
    </source>
</evidence>
<keyword evidence="3" id="KW-1133">Transmembrane helix</keyword>
<dbReference type="AlphaFoldDB" id="A0A147DTN9"/>
<feature type="transmembrane region" description="Helical" evidence="3">
    <location>
        <begin position="237"/>
        <end position="256"/>
    </location>
</feature>
<gene>
    <name evidence="4" type="ORF">NS359_01875</name>
</gene>
<evidence type="ECO:0000313" key="4">
    <source>
        <dbReference type="EMBL" id="KTR53778.1"/>
    </source>
</evidence>
<feature type="transmembrane region" description="Helical" evidence="3">
    <location>
        <begin position="212"/>
        <end position="231"/>
    </location>
</feature>
<dbReference type="OrthoDB" id="7343197at2"/>
<evidence type="ECO:0000256" key="3">
    <source>
        <dbReference type="SAM" id="Phobius"/>
    </source>
</evidence>
<feature type="compositionally biased region" description="Basic and acidic residues" evidence="2">
    <location>
        <begin position="141"/>
        <end position="159"/>
    </location>
</feature>
<organism evidence="4 5">
    <name type="scientific">Curtobacterium oceanosedimentum</name>
    <dbReference type="NCBI Taxonomy" id="465820"/>
    <lineage>
        <taxon>Bacteria</taxon>
        <taxon>Bacillati</taxon>
        <taxon>Actinomycetota</taxon>
        <taxon>Actinomycetes</taxon>
        <taxon>Micrococcales</taxon>
        <taxon>Microbacteriaceae</taxon>
        <taxon>Curtobacterium</taxon>
    </lineage>
</organism>